<feature type="coiled-coil region" evidence="1">
    <location>
        <begin position="77"/>
        <end position="104"/>
    </location>
</feature>
<gene>
    <name evidence="3" type="ORF">FALBO_14086</name>
</gene>
<name>A0A8H4KX91_9HYPO</name>
<dbReference type="EMBL" id="JAADYS010002236">
    <property type="protein sequence ID" value="KAF4459160.1"/>
    <property type="molecule type" value="Genomic_DNA"/>
</dbReference>
<dbReference type="AlphaFoldDB" id="A0A8H4KX91"/>
<comment type="caution">
    <text evidence="3">The sequence shown here is derived from an EMBL/GenBank/DDBJ whole genome shotgun (WGS) entry which is preliminary data.</text>
</comment>
<protein>
    <submittedName>
        <fullName evidence="3">Uncharacterized protein</fullName>
    </submittedName>
</protein>
<feature type="compositionally biased region" description="Acidic residues" evidence="2">
    <location>
        <begin position="136"/>
        <end position="147"/>
    </location>
</feature>
<feature type="region of interest" description="Disordered" evidence="2">
    <location>
        <begin position="135"/>
        <end position="171"/>
    </location>
</feature>
<evidence type="ECO:0000256" key="1">
    <source>
        <dbReference type="SAM" id="Coils"/>
    </source>
</evidence>
<organism evidence="3 4">
    <name type="scientific">Fusarium albosuccineum</name>
    <dbReference type="NCBI Taxonomy" id="1237068"/>
    <lineage>
        <taxon>Eukaryota</taxon>
        <taxon>Fungi</taxon>
        <taxon>Dikarya</taxon>
        <taxon>Ascomycota</taxon>
        <taxon>Pezizomycotina</taxon>
        <taxon>Sordariomycetes</taxon>
        <taxon>Hypocreomycetidae</taxon>
        <taxon>Hypocreales</taxon>
        <taxon>Nectriaceae</taxon>
        <taxon>Fusarium</taxon>
        <taxon>Fusarium decemcellulare species complex</taxon>
    </lineage>
</organism>
<dbReference type="OrthoDB" id="4989638at2759"/>
<reference evidence="3 4" key="1">
    <citation type="submission" date="2020-01" db="EMBL/GenBank/DDBJ databases">
        <title>Identification and distribution of gene clusters putatively required for synthesis of sphingolipid metabolism inhibitors in phylogenetically diverse species of the filamentous fungus Fusarium.</title>
        <authorList>
            <person name="Kim H.-S."/>
            <person name="Busman M."/>
            <person name="Brown D.W."/>
            <person name="Divon H."/>
            <person name="Uhlig S."/>
            <person name="Proctor R.H."/>
        </authorList>
    </citation>
    <scope>NUCLEOTIDE SEQUENCE [LARGE SCALE GENOMIC DNA]</scope>
    <source>
        <strain evidence="3 4">NRRL 20459</strain>
    </source>
</reference>
<accession>A0A8H4KX91</accession>
<evidence type="ECO:0000313" key="4">
    <source>
        <dbReference type="Proteomes" id="UP000554235"/>
    </source>
</evidence>
<evidence type="ECO:0000313" key="3">
    <source>
        <dbReference type="EMBL" id="KAF4459160.1"/>
    </source>
</evidence>
<feature type="compositionally biased region" description="Basic and acidic residues" evidence="2">
    <location>
        <begin position="149"/>
        <end position="160"/>
    </location>
</feature>
<keyword evidence="1" id="KW-0175">Coiled coil</keyword>
<proteinExistence type="predicted"/>
<dbReference type="Proteomes" id="UP000554235">
    <property type="component" value="Unassembled WGS sequence"/>
</dbReference>
<keyword evidence="4" id="KW-1185">Reference proteome</keyword>
<sequence>MNFQHPLPAVPENSVVTSWQPVLPQEFLPRLTEELLLARTEILNLRASNKKFQHESSHWRYQYGQLLAQYWQISQQNAALSNQNSGLKEQLRAARSRMDVLRTRRNVRYPRMSITFSPGSTGTVRVSDVSDRFIEEVEEDVEQDGQEQEAGHREAQEQEAHAPLVEGKAQP</sequence>
<evidence type="ECO:0000256" key="2">
    <source>
        <dbReference type="SAM" id="MobiDB-lite"/>
    </source>
</evidence>